<dbReference type="PANTHER" id="PTHR43591:SF24">
    <property type="entry name" value="2-METHOXY-6-POLYPRENYL-1,4-BENZOQUINOL METHYLASE, MITOCHONDRIAL"/>
    <property type="match status" value="1"/>
</dbReference>
<sequence length="292" mass="32579">MPSRLARLPLSFSRYIASQHSARPAMTDTAFRPSFSHFGGPEIAMMERFTGGQAVQSLLELSGIYEAIEKADKPVDVVENAAGAGVLTSALKAKVKGEGKVKIVMGDVEEKMVQLAKQRREVEEWKDVEVKVMDGMNVPLPDNSFDFAFIHFGLQLFPDAAKGISECHRLLRPSGVLGYTIWHSPGFLPLLQRADPSFRMPPTFSNPFTSLSTLSTTLTHHGFLNPRTAPLEVPAHFESTDKFFEMMKLGVRGLFMDEERNERMRKLLVEEHGEGPFTLWWRGASVVAIKAE</sequence>
<accession>A0A061AN06</accession>
<dbReference type="OrthoDB" id="3355826at2759"/>
<dbReference type="PANTHER" id="PTHR43591">
    <property type="entry name" value="METHYLTRANSFERASE"/>
    <property type="match status" value="1"/>
</dbReference>
<dbReference type="SUPFAM" id="SSF53335">
    <property type="entry name" value="S-adenosyl-L-methionine-dependent methyltransferases"/>
    <property type="match status" value="1"/>
</dbReference>
<reference evidence="1" key="1">
    <citation type="journal article" date="2014" name="Genome Announc.">
        <title>Draft genome sequence of Rhodosporidium toruloides CECT1137, an oleaginous yeast of biotechnological interest.</title>
        <authorList>
            <person name="Morin N."/>
            <person name="Calcas X."/>
            <person name="Devillers H."/>
            <person name="Durrens P."/>
            <person name="Sherman D.J."/>
            <person name="Nicaud J.-M."/>
            <person name="Neuveglise C."/>
        </authorList>
    </citation>
    <scope>NUCLEOTIDE SEQUENCE</scope>
    <source>
        <strain evidence="1">CECT1137</strain>
    </source>
</reference>
<name>A0A061AN06_RHOTO</name>
<dbReference type="Gene3D" id="3.40.50.150">
    <property type="entry name" value="Vaccinia Virus protein VP39"/>
    <property type="match status" value="1"/>
</dbReference>
<dbReference type="GO" id="GO:0008168">
    <property type="term" value="F:methyltransferase activity"/>
    <property type="evidence" value="ECO:0007669"/>
    <property type="project" value="TreeGrafter"/>
</dbReference>
<dbReference type="CDD" id="cd02440">
    <property type="entry name" value="AdoMet_MTases"/>
    <property type="match status" value="1"/>
</dbReference>
<organism evidence="1">
    <name type="scientific">Rhodotorula toruloides</name>
    <name type="common">Yeast</name>
    <name type="synonym">Rhodosporidium toruloides</name>
    <dbReference type="NCBI Taxonomy" id="5286"/>
    <lineage>
        <taxon>Eukaryota</taxon>
        <taxon>Fungi</taxon>
        <taxon>Dikarya</taxon>
        <taxon>Basidiomycota</taxon>
        <taxon>Pucciniomycotina</taxon>
        <taxon>Microbotryomycetes</taxon>
        <taxon>Sporidiobolales</taxon>
        <taxon>Sporidiobolaceae</taxon>
        <taxon>Rhodotorula</taxon>
    </lineage>
</organism>
<dbReference type="EMBL" id="LK052938">
    <property type="protein sequence ID" value="CDR38507.1"/>
    <property type="molecule type" value="Genomic_DNA"/>
</dbReference>
<dbReference type="AlphaFoldDB" id="A0A061AN06"/>
<dbReference type="InterPro" id="IPR029063">
    <property type="entry name" value="SAM-dependent_MTases_sf"/>
</dbReference>
<dbReference type="Pfam" id="PF01209">
    <property type="entry name" value="Ubie_methyltran"/>
    <property type="match status" value="1"/>
</dbReference>
<evidence type="ECO:0000313" key="1">
    <source>
        <dbReference type="EMBL" id="CDR38507.1"/>
    </source>
</evidence>
<gene>
    <name evidence="1" type="ORF">RHTO0S_03e10286g</name>
</gene>
<proteinExistence type="predicted"/>
<protein>
    <submittedName>
        <fullName evidence="1">RHTO0S03e10286g1_1</fullName>
    </submittedName>
</protein>